<keyword evidence="4" id="KW-0645">Protease</keyword>
<dbReference type="Gene3D" id="2.40.70.10">
    <property type="entry name" value="Acid Proteases"/>
    <property type="match status" value="1"/>
</dbReference>
<dbReference type="CDD" id="cd05483">
    <property type="entry name" value="retropepsin_like_bacteria"/>
    <property type="match status" value="1"/>
</dbReference>
<dbReference type="InterPro" id="IPR011969">
    <property type="entry name" value="Clan_AA_Asp_peptidase_C"/>
</dbReference>
<dbReference type="NCBIfam" id="TIGR02281">
    <property type="entry name" value="clan_AA_DTGA"/>
    <property type="match status" value="1"/>
</dbReference>
<dbReference type="RefSeq" id="WP_167072405.1">
    <property type="nucleotide sequence ID" value="NZ_JAAOZC010000002.1"/>
</dbReference>
<evidence type="ECO:0000313" key="5">
    <source>
        <dbReference type="Proteomes" id="UP000727456"/>
    </source>
</evidence>
<evidence type="ECO:0000256" key="1">
    <source>
        <dbReference type="ARBA" id="ARBA00022801"/>
    </source>
</evidence>
<dbReference type="PROSITE" id="PS00141">
    <property type="entry name" value="ASP_PROTEASE"/>
    <property type="match status" value="1"/>
</dbReference>
<dbReference type="PROSITE" id="PS50175">
    <property type="entry name" value="ASP_PROT_RETROV"/>
    <property type="match status" value="1"/>
</dbReference>
<comment type="caution">
    <text evidence="4">The sequence shown here is derived from an EMBL/GenBank/DDBJ whole genome shotgun (WGS) entry which is preliminary data.</text>
</comment>
<reference evidence="4 5" key="1">
    <citation type="submission" date="2020-03" db="EMBL/GenBank/DDBJ databases">
        <title>Genomic Encyclopedia of Type Strains, Phase III (KMG-III): the genomes of soil and plant-associated and newly described type strains.</title>
        <authorList>
            <person name="Whitman W."/>
        </authorList>
    </citation>
    <scope>NUCLEOTIDE SEQUENCE [LARGE SCALE GENOMIC DNA]</scope>
    <source>
        <strain evidence="4 5">CECT 8804</strain>
    </source>
</reference>
<dbReference type="Pfam" id="PF13975">
    <property type="entry name" value="gag-asp_proteas"/>
    <property type="match status" value="1"/>
</dbReference>
<evidence type="ECO:0000259" key="3">
    <source>
        <dbReference type="PROSITE" id="PS50175"/>
    </source>
</evidence>
<evidence type="ECO:0000313" key="4">
    <source>
        <dbReference type="EMBL" id="NIJ07547.1"/>
    </source>
</evidence>
<dbReference type="InterPro" id="IPR021109">
    <property type="entry name" value="Peptidase_aspartic_dom_sf"/>
</dbReference>
<dbReference type="InterPro" id="IPR001995">
    <property type="entry name" value="Peptidase_A2_cat"/>
</dbReference>
<evidence type="ECO:0000256" key="2">
    <source>
        <dbReference type="SAM" id="SignalP"/>
    </source>
</evidence>
<proteinExistence type="predicted"/>
<sequence>MSSLLSSAPLPAITLAIGCVAGMMGSHYSADDSVTQAPAPSAAMASAGIGAGQTVDDQAAAAASDASGRSKVARASDGLFYIGAEVNGHHLRFLVDTGASYTVLRADDARTLGLTPEADRFGEKVETVGGSTAMAWTHLASVKLAGRELHDVRAAVVRQGLGVSLLGQNMLTKLGSVRIKGDRLELN</sequence>
<protein>
    <submittedName>
        <fullName evidence="4">Aspartyl protease family protein</fullName>
    </submittedName>
</protein>
<feature type="chain" id="PRO_5045263915" evidence="2">
    <location>
        <begin position="22"/>
        <end position="187"/>
    </location>
</feature>
<name>A0ABX0TPW5_9SPHN</name>
<feature type="domain" description="Peptidase A2" evidence="3">
    <location>
        <begin position="91"/>
        <end position="170"/>
    </location>
</feature>
<dbReference type="InterPro" id="IPR034122">
    <property type="entry name" value="Retropepsin-like_bacterial"/>
</dbReference>
<gene>
    <name evidence="4" type="ORF">FHS31_001143</name>
</gene>
<keyword evidence="1" id="KW-0378">Hydrolase</keyword>
<feature type="signal peptide" evidence="2">
    <location>
        <begin position="1"/>
        <end position="21"/>
    </location>
</feature>
<keyword evidence="2" id="KW-0732">Signal</keyword>
<dbReference type="InterPro" id="IPR001969">
    <property type="entry name" value="Aspartic_peptidase_AS"/>
</dbReference>
<accession>A0ABX0TPW5</accession>
<dbReference type="GO" id="GO:0006508">
    <property type="term" value="P:proteolysis"/>
    <property type="evidence" value="ECO:0007669"/>
    <property type="project" value="UniProtKB-KW"/>
</dbReference>
<dbReference type="SUPFAM" id="SSF50630">
    <property type="entry name" value="Acid proteases"/>
    <property type="match status" value="1"/>
</dbReference>
<dbReference type="GO" id="GO:0008233">
    <property type="term" value="F:peptidase activity"/>
    <property type="evidence" value="ECO:0007669"/>
    <property type="project" value="UniProtKB-KW"/>
</dbReference>
<dbReference type="Proteomes" id="UP000727456">
    <property type="component" value="Unassembled WGS sequence"/>
</dbReference>
<organism evidence="4 5">
    <name type="scientific">Sphingomonas vulcanisoli</name>
    <dbReference type="NCBI Taxonomy" id="1658060"/>
    <lineage>
        <taxon>Bacteria</taxon>
        <taxon>Pseudomonadati</taxon>
        <taxon>Pseudomonadota</taxon>
        <taxon>Alphaproteobacteria</taxon>
        <taxon>Sphingomonadales</taxon>
        <taxon>Sphingomonadaceae</taxon>
        <taxon>Sphingomonas</taxon>
    </lineage>
</organism>
<dbReference type="EMBL" id="JAAOZC010000002">
    <property type="protein sequence ID" value="NIJ07547.1"/>
    <property type="molecule type" value="Genomic_DNA"/>
</dbReference>
<keyword evidence="5" id="KW-1185">Reference proteome</keyword>